<keyword evidence="4" id="KW-0255">Endonuclease</keyword>
<keyword evidence="7" id="KW-0694">RNA-binding</keyword>
<dbReference type="EMBL" id="QRGP01000001">
    <property type="protein sequence ID" value="RDV06375.1"/>
    <property type="molecule type" value="Genomic_DNA"/>
</dbReference>
<sequence length="368" mass="39286">MTTSLLWDAGPGEVRAGLVEDGKLIEFRIFRQLEHLSMPLAAGEKYSARVVNRTGPNKALVTIGGGVDAILQPAAQFTDGQLLVVEMTRAPVPEPGRWKLPLVRAVPDSQATAPLGWQRGDSPEQSFARMMAAKADQLVCSTPQVANDLRAMVGDAKPVHIDADTIADADFDSLAEMSVTGEFPIEGGMLTIERTRAMTMIDIDGGSGAMTLNLAAAREIPRLLQLLDIGGQIGIDFLTLPDRAARQALDAALTESCKKLGSHERTAVNGFGFVQIVRPRNGASVQEILCGITPGRLSLDSKAIALLRATAVSTGHGCRTLTAPPKIIERIKRWPDTLAKLRLSLGTDIELVSDSSVTGYGHVHVSQS</sequence>
<keyword evidence="5" id="KW-0378">Hydrolase</keyword>
<keyword evidence="3" id="KW-0479">Metal-binding</keyword>
<evidence type="ECO:0000313" key="10">
    <source>
        <dbReference type="Proteomes" id="UP000263833"/>
    </source>
</evidence>
<dbReference type="GO" id="GO:0046872">
    <property type="term" value="F:metal ion binding"/>
    <property type="evidence" value="ECO:0007669"/>
    <property type="project" value="UniProtKB-KW"/>
</dbReference>
<name>A0A371BFJ8_9SPHN</name>
<evidence type="ECO:0000313" key="9">
    <source>
        <dbReference type="EMBL" id="RDV06375.1"/>
    </source>
</evidence>
<evidence type="ECO:0000256" key="5">
    <source>
        <dbReference type="ARBA" id="ARBA00022801"/>
    </source>
</evidence>
<dbReference type="GO" id="GO:0016787">
    <property type="term" value="F:hydrolase activity"/>
    <property type="evidence" value="ECO:0007669"/>
    <property type="project" value="UniProtKB-KW"/>
</dbReference>
<dbReference type="InterPro" id="IPR004659">
    <property type="entry name" value="RNase_E/G"/>
</dbReference>
<comment type="cofactor">
    <cofactor evidence="1">
        <name>Mg(2+)</name>
        <dbReference type="ChEBI" id="CHEBI:18420"/>
    </cofactor>
</comment>
<dbReference type="Proteomes" id="UP000263833">
    <property type="component" value="Unassembled WGS sequence"/>
</dbReference>
<feature type="domain" description="RNA-binding protein AU-1/Ribonuclease E/G" evidence="8">
    <location>
        <begin position="186"/>
        <end position="280"/>
    </location>
</feature>
<dbReference type="GO" id="GO:0005737">
    <property type="term" value="C:cytoplasm"/>
    <property type="evidence" value="ECO:0007669"/>
    <property type="project" value="TreeGrafter"/>
</dbReference>
<keyword evidence="6" id="KW-0460">Magnesium</keyword>
<dbReference type="GO" id="GO:0004540">
    <property type="term" value="F:RNA nuclease activity"/>
    <property type="evidence" value="ECO:0007669"/>
    <property type="project" value="InterPro"/>
</dbReference>
<dbReference type="InterPro" id="IPR019307">
    <property type="entry name" value="RNA-bd_AU-1/RNase_E/G"/>
</dbReference>
<dbReference type="RefSeq" id="WP_115547929.1">
    <property type="nucleotide sequence ID" value="NZ_QRGP01000001.1"/>
</dbReference>
<dbReference type="GO" id="GO:0003723">
    <property type="term" value="F:RNA binding"/>
    <property type="evidence" value="ECO:0007669"/>
    <property type="project" value="UniProtKB-KW"/>
</dbReference>
<accession>A0A371BFJ8</accession>
<evidence type="ECO:0000259" key="8">
    <source>
        <dbReference type="Pfam" id="PF10150"/>
    </source>
</evidence>
<evidence type="ECO:0000256" key="4">
    <source>
        <dbReference type="ARBA" id="ARBA00022759"/>
    </source>
</evidence>
<organism evidence="9 10">
    <name type="scientific">Sphingorhabdus pulchriflava</name>
    <dbReference type="NCBI Taxonomy" id="2292257"/>
    <lineage>
        <taxon>Bacteria</taxon>
        <taxon>Pseudomonadati</taxon>
        <taxon>Pseudomonadota</taxon>
        <taxon>Alphaproteobacteria</taxon>
        <taxon>Sphingomonadales</taxon>
        <taxon>Sphingomonadaceae</taxon>
        <taxon>Sphingorhabdus</taxon>
    </lineage>
</organism>
<evidence type="ECO:0000256" key="6">
    <source>
        <dbReference type="ARBA" id="ARBA00022842"/>
    </source>
</evidence>
<evidence type="ECO:0000256" key="1">
    <source>
        <dbReference type="ARBA" id="ARBA00001946"/>
    </source>
</evidence>
<comment type="caution">
    <text evidence="9">The sequence shown here is derived from an EMBL/GenBank/DDBJ whole genome shotgun (WGS) entry which is preliminary data.</text>
</comment>
<dbReference type="GO" id="GO:0006364">
    <property type="term" value="P:rRNA processing"/>
    <property type="evidence" value="ECO:0007669"/>
    <property type="project" value="TreeGrafter"/>
</dbReference>
<protein>
    <recommendedName>
        <fullName evidence="8">RNA-binding protein AU-1/Ribonuclease E/G domain-containing protein</fullName>
    </recommendedName>
</protein>
<keyword evidence="10" id="KW-1185">Reference proteome</keyword>
<dbReference type="GO" id="GO:0004519">
    <property type="term" value="F:endonuclease activity"/>
    <property type="evidence" value="ECO:0007669"/>
    <property type="project" value="UniProtKB-KW"/>
</dbReference>
<evidence type="ECO:0000256" key="3">
    <source>
        <dbReference type="ARBA" id="ARBA00022723"/>
    </source>
</evidence>
<evidence type="ECO:0000256" key="7">
    <source>
        <dbReference type="ARBA" id="ARBA00022884"/>
    </source>
</evidence>
<dbReference type="AlphaFoldDB" id="A0A371BFJ8"/>
<reference evidence="10" key="1">
    <citation type="submission" date="2018-08" db="EMBL/GenBank/DDBJ databases">
        <authorList>
            <person name="Kim S.-J."/>
            <person name="Jung G.-Y."/>
        </authorList>
    </citation>
    <scope>NUCLEOTIDE SEQUENCE [LARGE SCALE GENOMIC DNA]</scope>
    <source>
        <strain evidence="10">GY_G</strain>
    </source>
</reference>
<dbReference type="PANTHER" id="PTHR30001">
    <property type="entry name" value="RIBONUCLEASE"/>
    <property type="match status" value="1"/>
</dbReference>
<dbReference type="PANTHER" id="PTHR30001:SF1">
    <property type="entry name" value="RIBONUCLEASE E_G-LIKE PROTEIN, CHLOROPLASTIC"/>
    <property type="match status" value="1"/>
</dbReference>
<proteinExistence type="predicted"/>
<dbReference type="Pfam" id="PF10150">
    <property type="entry name" value="RNase_E_G"/>
    <property type="match status" value="1"/>
</dbReference>
<keyword evidence="2" id="KW-0540">Nuclease</keyword>
<evidence type="ECO:0000256" key="2">
    <source>
        <dbReference type="ARBA" id="ARBA00022722"/>
    </source>
</evidence>
<dbReference type="OrthoDB" id="7403919at2"/>
<gene>
    <name evidence="9" type="ORF">DXH95_02795</name>
</gene>